<dbReference type="InterPro" id="IPR018200">
    <property type="entry name" value="USP_CS"/>
</dbReference>
<dbReference type="Gene3D" id="3.40.250.10">
    <property type="entry name" value="Rhodanese-like domain"/>
    <property type="match status" value="1"/>
</dbReference>
<dbReference type="InterPro" id="IPR028889">
    <property type="entry name" value="USP"/>
</dbReference>
<dbReference type="InterPro" id="IPR036873">
    <property type="entry name" value="Rhodanese-like_dom_sf"/>
</dbReference>
<comment type="catalytic activity">
    <reaction evidence="1 7">
        <text>Thiol-dependent hydrolysis of ester, thioester, amide, peptide and isopeptide bonds formed by the C-terminal Gly of ubiquitin (a 76-residue protein attached to proteins as an intracellular targeting signal).</text>
        <dbReference type="EC" id="3.4.19.12"/>
    </reaction>
</comment>
<keyword evidence="3 7" id="KW-0645">Protease</keyword>
<evidence type="ECO:0000259" key="9">
    <source>
        <dbReference type="PROSITE" id="PS50235"/>
    </source>
</evidence>
<proteinExistence type="inferred from homology"/>
<dbReference type="InterPro" id="IPR001394">
    <property type="entry name" value="Peptidase_C19_UCH"/>
</dbReference>
<keyword evidence="6 7" id="KW-0788">Thiol protease</keyword>
<dbReference type="EC" id="3.4.19.12" evidence="7"/>
<dbReference type="Pfam" id="PF00581">
    <property type="entry name" value="Rhodanese"/>
    <property type="match status" value="1"/>
</dbReference>
<dbReference type="AlphaFoldDB" id="A0A1B2J5Z2"/>
<dbReference type="Pfam" id="PF00443">
    <property type="entry name" value="UCH"/>
    <property type="match status" value="1"/>
</dbReference>
<dbReference type="Gene3D" id="3.90.70.10">
    <property type="entry name" value="Cysteine proteinases"/>
    <property type="match status" value="1"/>
</dbReference>
<dbReference type="OrthoDB" id="292964at2759"/>
<dbReference type="PROSITE" id="PS00972">
    <property type="entry name" value="USP_1"/>
    <property type="match status" value="1"/>
</dbReference>
<dbReference type="SUPFAM" id="SSF54001">
    <property type="entry name" value="Cysteine proteinases"/>
    <property type="match status" value="1"/>
</dbReference>
<dbReference type="InterPro" id="IPR038765">
    <property type="entry name" value="Papain-like_cys_pep_sf"/>
</dbReference>
<dbReference type="PANTHER" id="PTHR21646:SF95">
    <property type="entry name" value="UBIQUITIN CARBOXYL-TERMINAL HYDROLASE 4-RELATED"/>
    <property type="match status" value="1"/>
</dbReference>
<organism evidence="10 11">
    <name type="scientific">Komagataella pastoris</name>
    <name type="common">Yeast</name>
    <name type="synonym">Pichia pastoris</name>
    <dbReference type="NCBI Taxonomy" id="4922"/>
    <lineage>
        <taxon>Eukaryota</taxon>
        <taxon>Fungi</taxon>
        <taxon>Dikarya</taxon>
        <taxon>Ascomycota</taxon>
        <taxon>Saccharomycotina</taxon>
        <taxon>Pichiomycetes</taxon>
        <taxon>Pichiales</taxon>
        <taxon>Pichiaceae</taxon>
        <taxon>Komagataella</taxon>
    </lineage>
</organism>
<keyword evidence="11" id="KW-1185">Reference proteome</keyword>
<dbReference type="EMBL" id="CP014584">
    <property type="protein sequence ID" value="ANZ73396.1"/>
    <property type="molecule type" value="Genomic_DNA"/>
</dbReference>
<feature type="domain" description="USP" evidence="9">
    <location>
        <begin position="398"/>
        <end position="754"/>
    </location>
</feature>
<dbReference type="GO" id="GO:0004843">
    <property type="term" value="F:cysteine-type deubiquitinase activity"/>
    <property type="evidence" value="ECO:0007669"/>
    <property type="project" value="UniProtKB-UniRule"/>
</dbReference>
<feature type="region of interest" description="Disordered" evidence="8">
    <location>
        <begin position="369"/>
        <end position="390"/>
    </location>
</feature>
<keyword evidence="4 7" id="KW-0833">Ubl conjugation pathway</keyword>
<dbReference type="CDD" id="cd02674">
    <property type="entry name" value="Peptidase_C19R"/>
    <property type="match status" value="1"/>
</dbReference>
<accession>A0A1B2J5Z2</accession>
<dbReference type="PROSITE" id="PS50235">
    <property type="entry name" value="USP_3"/>
    <property type="match status" value="1"/>
</dbReference>
<dbReference type="GO" id="GO:0016579">
    <property type="term" value="P:protein deubiquitination"/>
    <property type="evidence" value="ECO:0007669"/>
    <property type="project" value="InterPro"/>
</dbReference>
<evidence type="ECO:0000256" key="2">
    <source>
        <dbReference type="ARBA" id="ARBA00009085"/>
    </source>
</evidence>
<feature type="compositionally biased region" description="Low complexity" evidence="8">
    <location>
        <begin position="374"/>
        <end position="390"/>
    </location>
</feature>
<dbReference type="InterPro" id="IPR050185">
    <property type="entry name" value="Ub_carboxyl-term_hydrolase"/>
</dbReference>
<evidence type="ECO:0000256" key="3">
    <source>
        <dbReference type="ARBA" id="ARBA00022670"/>
    </source>
</evidence>
<evidence type="ECO:0000256" key="5">
    <source>
        <dbReference type="ARBA" id="ARBA00022801"/>
    </source>
</evidence>
<protein>
    <recommendedName>
        <fullName evidence="7">Ubiquitin carboxyl-terminal hydrolase</fullName>
        <ecNumber evidence="7">3.4.19.12</ecNumber>
    </recommendedName>
</protein>
<evidence type="ECO:0000313" key="10">
    <source>
        <dbReference type="EMBL" id="ANZ73396.1"/>
    </source>
</evidence>
<evidence type="ECO:0000256" key="4">
    <source>
        <dbReference type="ARBA" id="ARBA00022786"/>
    </source>
</evidence>
<evidence type="ECO:0000256" key="8">
    <source>
        <dbReference type="SAM" id="MobiDB-lite"/>
    </source>
</evidence>
<evidence type="ECO:0000256" key="7">
    <source>
        <dbReference type="RuleBase" id="RU366025"/>
    </source>
</evidence>
<evidence type="ECO:0000256" key="6">
    <source>
        <dbReference type="ARBA" id="ARBA00022807"/>
    </source>
</evidence>
<comment type="similarity">
    <text evidence="2 7">Belongs to the peptidase C19 family.</text>
</comment>
<dbReference type="GO" id="GO:0006508">
    <property type="term" value="P:proteolysis"/>
    <property type="evidence" value="ECO:0007669"/>
    <property type="project" value="UniProtKB-KW"/>
</dbReference>
<gene>
    <name evidence="10" type="primary">DOA4</name>
    <name evidence="10" type="ORF">ATY40_BA7501590</name>
</gene>
<evidence type="ECO:0000256" key="1">
    <source>
        <dbReference type="ARBA" id="ARBA00000707"/>
    </source>
</evidence>
<dbReference type="PANTHER" id="PTHR21646">
    <property type="entry name" value="UBIQUITIN CARBOXYL-TERMINAL HYDROLASE"/>
    <property type="match status" value="1"/>
</dbReference>
<evidence type="ECO:0000313" key="11">
    <source>
        <dbReference type="Proteomes" id="UP000094565"/>
    </source>
</evidence>
<sequence>MLKTFRISLNNCTPSLQLSLLTLQEHNATWGSNHLTPSTIVKQSFQMTCQSVEELDAIVESKVREVDNKISNGNVDFIKQYLIQAMNYYDKYRSEVKNIGPTGKNPKYYCFQEAAYVNYKASQTLLRERIPKLPGFGGYKSAYSKIYHELIEMVEGQEHEIVQIKNCLKKKFCDDNLVLRLKSLKSPSTNQVRSLPGTTLTSEFKPKSTKPFSITIKEDYILVDQLYQLLKTNPIDILLVDLRSRQEYDLYHIEDGSGVDMSICIEPMSIRNGYTAEDLYQLSMAVNPDYERELFKNRSQYELLVCYGNHDNEATVKMFMTIMNKDTSLKRRCVYLKSGIKGWNQDLSFQNLKPNGYLTSTTEYFSNTPRHTITPKSSKSSSKLPLTTTSKPATTRTVGINNLGNTCYMNCILQCLLESDKFVSFFLQGDYKKHININSRLGSKGILATGFHLLVLSITKVSGKTVTPSSFAKDVSTVNKNFKLGQQQDCFEFLDFLLDSLHEDLNECGNEPPIAELTLEEEKHREALPIRIASTIEWERYLKNNLSIVEDVFQGQYFSRLECTACKSTSTTYNAFSSLSLPIPLDRQNVSLDDCFQAFCSLEVLDGDDRWHCPSCKKKQVALKKLGISRLPSVLIIHFKRFQVKWETGHIIKIDKFISYPFKLSMDKYWPEAQSEEELRNLEKLPSRNQNPPFNYRLTGVANHFGARTSSGHYTAYVQKSGQWCYFDDNAVTNNVDRHKIVNGNAYVLFYRRK</sequence>
<dbReference type="Proteomes" id="UP000094565">
    <property type="component" value="Chromosome 1"/>
</dbReference>
<reference evidence="10 11" key="1">
    <citation type="submission" date="2016-02" db="EMBL/GenBank/DDBJ databases">
        <title>Comparative genomic and transcriptomic foundation for Pichia pastoris.</title>
        <authorList>
            <person name="Love K.R."/>
            <person name="Shah K.A."/>
            <person name="Whittaker C.A."/>
            <person name="Wu J."/>
            <person name="Bartlett M.C."/>
            <person name="Ma D."/>
            <person name="Leeson R.L."/>
            <person name="Priest M."/>
            <person name="Young S.K."/>
            <person name="Love J.C."/>
        </authorList>
    </citation>
    <scope>NUCLEOTIDE SEQUENCE [LARGE SCALE GENOMIC DNA]</scope>
    <source>
        <strain evidence="10 11">ATCC 28485</strain>
    </source>
</reference>
<dbReference type="PROSITE" id="PS00973">
    <property type="entry name" value="USP_2"/>
    <property type="match status" value="1"/>
</dbReference>
<dbReference type="SUPFAM" id="SSF52821">
    <property type="entry name" value="Rhodanese/Cell cycle control phosphatase"/>
    <property type="match status" value="1"/>
</dbReference>
<name>A0A1B2J5Z2_PICPA</name>
<keyword evidence="5 7" id="KW-0378">Hydrolase</keyword>
<dbReference type="InterPro" id="IPR001763">
    <property type="entry name" value="Rhodanese-like_dom"/>
</dbReference>